<dbReference type="Pfam" id="PF04608">
    <property type="entry name" value="PgpA"/>
    <property type="match status" value="1"/>
</dbReference>
<dbReference type="AlphaFoldDB" id="A0A0B5AXL5"/>
<geneLocation type="plasmid" evidence="3"/>
<dbReference type="OrthoDB" id="9793244at2"/>
<dbReference type="CDD" id="cd06971">
    <property type="entry name" value="PgpA"/>
    <property type="match status" value="1"/>
</dbReference>
<dbReference type="SUPFAM" id="SSF101307">
    <property type="entry name" value="YutG-like"/>
    <property type="match status" value="1"/>
</dbReference>
<evidence type="ECO:0000259" key="1">
    <source>
        <dbReference type="Pfam" id="PF04608"/>
    </source>
</evidence>
<dbReference type="Proteomes" id="UP000031449">
    <property type="component" value="Plasmid unnamed"/>
</dbReference>
<dbReference type="InterPro" id="IPR007686">
    <property type="entry name" value="YutG/PgpA"/>
</dbReference>
<dbReference type="Gene3D" id="1.10.3760.10">
    <property type="entry name" value="PgpA-like"/>
    <property type="match status" value="1"/>
</dbReference>
<dbReference type="InterPro" id="IPR036681">
    <property type="entry name" value="PgpA-like_sf"/>
</dbReference>
<feature type="domain" description="YutG/PgpA" evidence="1">
    <location>
        <begin position="27"/>
        <end position="160"/>
    </location>
</feature>
<organism evidence="2 3">
    <name type="scientific">Jeotgalibacillus malaysiensis</name>
    <dbReference type="NCBI Taxonomy" id="1508404"/>
    <lineage>
        <taxon>Bacteria</taxon>
        <taxon>Bacillati</taxon>
        <taxon>Bacillota</taxon>
        <taxon>Bacilli</taxon>
        <taxon>Bacillales</taxon>
        <taxon>Caryophanaceae</taxon>
        <taxon>Jeotgalibacillus</taxon>
    </lineage>
</organism>
<dbReference type="EMBL" id="CP009417">
    <property type="protein sequence ID" value="AJD93293.1"/>
    <property type="molecule type" value="Genomic_DNA"/>
</dbReference>
<dbReference type="GO" id="GO:0006629">
    <property type="term" value="P:lipid metabolic process"/>
    <property type="evidence" value="ECO:0007669"/>
    <property type="project" value="InterPro"/>
</dbReference>
<evidence type="ECO:0000313" key="3">
    <source>
        <dbReference type="Proteomes" id="UP000031449"/>
    </source>
</evidence>
<dbReference type="BioCyc" id="JESP1508404:G14D9-13259-MONOMER"/>
<dbReference type="HOGENOM" id="CLU_110655_0_0_9"/>
<dbReference type="GO" id="GO:0008962">
    <property type="term" value="F:phosphatidylglycerophosphatase activity"/>
    <property type="evidence" value="ECO:0007669"/>
    <property type="project" value="InterPro"/>
</dbReference>
<reference evidence="2 3" key="1">
    <citation type="submission" date="2014-08" db="EMBL/GenBank/DDBJ databases">
        <title>Complete genome of a marine bacteria Jeotgalibacillus malaysiensis.</title>
        <authorList>
            <person name="Yaakop A.S."/>
            <person name="Chan K.-G."/>
            <person name="Goh K.M."/>
        </authorList>
    </citation>
    <scope>NUCLEOTIDE SEQUENCE [LARGE SCALE GENOMIC DNA]</scope>
    <source>
        <strain evidence="2 3">D5</strain>
        <plasmid evidence="3">Plasmid</plasmid>
    </source>
</reference>
<gene>
    <name evidence="2" type="ORF">JMA_39750</name>
</gene>
<evidence type="ECO:0000313" key="2">
    <source>
        <dbReference type="EMBL" id="AJD93293.1"/>
    </source>
</evidence>
<keyword evidence="2" id="KW-0614">Plasmid</keyword>
<sequence length="217" mass="24203">MKTRVHSDELKQETYKGLEERGITIDAMAEIVYTLQAPYAPELTMETCRDSVHAVLRKREVQHAVLVAVELDKLAEAKALSPVLQRIVETDEGLFGVDETIALGAVNINGSIAVTTFGFLDKAKIGIIKELDTKREDGKVNTFMDDIVCAICANASGRIAHRMRDEEEQKESMVAELDKIRENFKEHIHPYEPLVANPLYEASSCNLSELSLTEEKA</sequence>
<proteinExistence type="predicted"/>
<dbReference type="KEGG" id="jeo:JMA_39750"/>
<name>A0A0B5AXL5_9BACL</name>
<keyword evidence="3" id="KW-1185">Reference proteome</keyword>
<accession>A0A0B5AXL5</accession>
<protein>
    <submittedName>
        <fullName evidence="2">Phosphatidylglycerophosphatase</fullName>
    </submittedName>
</protein>